<dbReference type="InterPro" id="IPR026983">
    <property type="entry name" value="DHC"/>
</dbReference>
<dbReference type="Pfam" id="PF18198">
    <property type="entry name" value="AAA_lid_11"/>
    <property type="match status" value="1"/>
</dbReference>
<dbReference type="PANTHER" id="PTHR22878:SF68">
    <property type="entry name" value="DYNEIN HEAVY CHAIN 6, AXONEMAL-LIKE"/>
    <property type="match status" value="1"/>
</dbReference>
<dbReference type="GO" id="GO:0051959">
    <property type="term" value="F:dynein light intermediate chain binding"/>
    <property type="evidence" value="ECO:0007669"/>
    <property type="project" value="InterPro"/>
</dbReference>
<dbReference type="GO" id="GO:0007018">
    <property type="term" value="P:microtubule-based movement"/>
    <property type="evidence" value="ECO:0007669"/>
    <property type="project" value="InterPro"/>
</dbReference>
<organism evidence="2 3">
    <name type="scientific">Haematococcus lacustris</name>
    <name type="common">Green alga</name>
    <name type="synonym">Haematococcus pluvialis</name>
    <dbReference type="NCBI Taxonomy" id="44745"/>
    <lineage>
        <taxon>Eukaryota</taxon>
        <taxon>Viridiplantae</taxon>
        <taxon>Chlorophyta</taxon>
        <taxon>core chlorophytes</taxon>
        <taxon>Chlorophyceae</taxon>
        <taxon>CS clade</taxon>
        <taxon>Chlamydomonadales</taxon>
        <taxon>Haematococcaceae</taxon>
        <taxon>Haematococcus</taxon>
    </lineage>
</organism>
<keyword evidence="3" id="KW-1185">Reference proteome</keyword>
<reference evidence="2 3" key="1">
    <citation type="submission" date="2020-02" db="EMBL/GenBank/DDBJ databases">
        <title>Draft genome sequence of Haematococcus lacustris strain NIES-144.</title>
        <authorList>
            <person name="Morimoto D."/>
            <person name="Nakagawa S."/>
            <person name="Yoshida T."/>
            <person name="Sawayama S."/>
        </authorList>
    </citation>
    <scope>NUCLEOTIDE SEQUENCE [LARGE SCALE GENOMIC DNA]</scope>
    <source>
        <strain evidence="2 3">NIES-144</strain>
    </source>
</reference>
<evidence type="ECO:0000313" key="3">
    <source>
        <dbReference type="Proteomes" id="UP000485058"/>
    </source>
</evidence>
<comment type="caution">
    <text evidence="2">The sequence shown here is derived from an EMBL/GenBank/DDBJ whole genome shotgun (WGS) entry which is preliminary data.</text>
</comment>
<dbReference type="Proteomes" id="UP000485058">
    <property type="component" value="Unassembled WGS sequence"/>
</dbReference>
<accession>A0A699ZXD3</accession>
<dbReference type="AlphaFoldDB" id="A0A699ZXD3"/>
<sequence length="90" mass="9897">MQERRKFGPLGWNTAPEFSSGDFACALQTLHMFLSGATTVVPGQGPGASIPWEALTYVTGQINYGGRVTDDNDRRLLMCILGQYYQPAVR</sequence>
<evidence type="ECO:0000313" key="2">
    <source>
        <dbReference type="EMBL" id="GFH25780.1"/>
    </source>
</evidence>
<dbReference type="GO" id="GO:0030286">
    <property type="term" value="C:dynein complex"/>
    <property type="evidence" value="ECO:0007669"/>
    <property type="project" value="InterPro"/>
</dbReference>
<dbReference type="PANTHER" id="PTHR22878">
    <property type="entry name" value="DYNEIN HEAVY CHAIN 6, AXONEMAL-LIKE-RELATED"/>
    <property type="match status" value="1"/>
</dbReference>
<gene>
    <name evidence="2" type="ORF">HaLaN_23801</name>
</gene>
<dbReference type="InterPro" id="IPR042219">
    <property type="entry name" value="AAA_lid_11_sf"/>
</dbReference>
<name>A0A699ZXD3_HAELA</name>
<dbReference type="Gene3D" id="1.10.8.720">
    <property type="entry name" value="Region D6 of dynein motor"/>
    <property type="match status" value="1"/>
</dbReference>
<proteinExistence type="predicted"/>
<protein>
    <recommendedName>
        <fullName evidence="1">Dynein heavy chain AAA lid domain-containing protein</fullName>
    </recommendedName>
</protein>
<dbReference type="GO" id="GO:0045505">
    <property type="term" value="F:dynein intermediate chain binding"/>
    <property type="evidence" value="ECO:0007669"/>
    <property type="project" value="InterPro"/>
</dbReference>
<feature type="non-terminal residue" evidence="2">
    <location>
        <position position="90"/>
    </location>
</feature>
<feature type="non-terminal residue" evidence="2">
    <location>
        <position position="1"/>
    </location>
</feature>
<dbReference type="InterPro" id="IPR041658">
    <property type="entry name" value="AAA_lid_11"/>
</dbReference>
<feature type="domain" description="Dynein heavy chain AAA lid" evidence="1">
    <location>
        <begin position="1"/>
        <end position="89"/>
    </location>
</feature>
<dbReference type="EMBL" id="BLLF01002917">
    <property type="protein sequence ID" value="GFH25780.1"/>
    <property type="molecule type" value="Genomic_DNA"/>
</dbReference>
<evidence type="ECO:0000259" key="1">
    <source>
        <dbReference type="Pfam" id="PF18198"/>
    </source>
</evidence>